<organism evidence="7 8">
    <name type="scientific">Thermomonospora umbrina</name>
    <dbReference type="NCBI Taxonomy" id="111806"/>
    <lineage>
        <taxon>Bacteria</taxon>
        <taxon>Bacillati</taxon>
        <taxon>Actinomycetota</taxon>
        <taxon>Actinomycetes</taxon>
        <taxon>Streptosporangiales</taxon>
        <taxon>Thermomonosporaceae</taxon>
        <taxon>Thermomonospora</taxon>
    </lineage>
</organism>
<dbReference type="OrthoDB" id="199743at2"/>
<dbReference type="InterPro" id="IPR051446">
    <property type="entry name" value="HTH_trans_reg/aminotransferase"/>
</dbReference>
<evidence type="ECO:0000313" key="7">
    <source>
        <dbReference type="EMBL" id="REF01091.1"/>
    </source>
</evidence>
<dbReference type="Pfam" id="PF00392">
    <property type="entry name" value="GntR"/>
    <property type="match status" value="1"/>
</dbReference>
<dbReference type="CDD" id="cd00609">
    <property type="entry name" value="AAT_like"/>
    <property type="match status" value="1"/>
</dbReference>
<dbReference type="SUPFAM" id="SSF46785">
    <property type="entry name" value="Winged helix' DNA-binding domain"/>
    <property type="match status" value="1"/>
</dbReference>
<keyword evidence="4 7" id="KW-0238">DNA-binding</keyword>
<dbReference type="InterPro" id="IPR000524">
    <property type="entry name" value="Tscrpt_reg_HTH_GntR"/>
</dbReference>
<gene>
    <name evidence="7" type="ORF">DFJ69_6690</name>
</gene>
<proteinExistence type="inferred from homology"/>
<keyword evidence="5" id="KW-0804">Transcription</keyword>
<comment type="caution">
    <text evidence="7">The sequence shown here is derived from an EMBL/GenBank/DDBJ whole genome shotgun (WGS) entry which is preliminary data.</text>
</comment>
<sequence length="486" mass="51953">MTARYVSGPQLARLLGDLPQERPFYAVLAREVRGLVLNGRLPLRVRLPAERDLAAALGVSRTTVTTAYDRLRADGYVESRQGAGSWTALPRSEQAAGRPTSRFGIAHTQGGVGPHDEPIDLGCAAPAAPAVFGEAVAEAVAELPRYSAGPGYEPAGLAVLREAIADRYAALGVPTRPDQIVVTTGAQHAISLLAQTLLDTGDAALVERPTYPHALESLRRRGARLVPVGVTEGWDLELLTTGMRQSAARLAYVIPDFQNPTGHLLDDAGRVALVEAARSADAFLIVDETFSELAHDPGAPRPRPVAAYDTGGRVISVGSASKLFWGGLRIGWIRATAPLARRLTMARESHDIASPVVDQLIAARLMARIEAVREERAVQLRERRDTLVEALRALLPEWRFTVPDGGMTLWVRLGAPVATAVAEAAWQRGVRVVPGPLFGVDGVLEDCLRLPYVLEPAALRTAVERLAGASTGAEFAPTARPLPAYV</sequence>
<evidence type="ECO:0000256" key="5">
    <source>
        <dbReference type="ARBA" id="ARBA00023163"/>
    </source>
</evidence>
<dbReference type="GO" id="GO:0003700">
    <property type="term" value="F:DNA-binding transcription factor activity"/>
    <property type="evidence" value="ECO:0007669"/>
    <property type="project" value="InterPro"/>
</dbReference>
<evidence type="ECO:0000256" key="2">
    <source>
        <dbReference type="ARBA" id="ARBA00022898"/>
    </source>
</evidence>
<evidence type="ECO:0000313" key="8">
    <source>
        <dbReference type="Proteomes" id="UP000256661"/>
    </source>
</evidence>
<dbReference type="PANTHER" id="PTHR46577">
    <property type="entry name" value="HTH-TYPE TRANSCRIPTIONAL REGULATORY PROTEIN GABR"/>
    <property type="match status" value="1"/>
</dbReference>
<dbReference type="InterPro" id="IPR036388">
    <property type="entry name" value="WH-like_DNA-bd_sf"/>
</dbReference>
<dbReference type="InterPro" id="IPR015424">
    <property type="entry name" value="PyrdxlP-dep_Trfase"/>
</dbReference>
<evidence type="ECO:0000256" key="1">
    <source>
        <dbReference type="ARBA" id="ARBA00005384"/>
    </source>
</evidence>
<name>A0A3D9T2L7_9ACTN</name>
<dbReference type="EMBL" id="QTTT01000001">
    <property type="protein sequence ID" value="REF01091.1"/>
    <property type="molecule type" value="Genomic_DNA"/>
</dbReference>
<dbReference type="InterPro" id="IPR004839">
    <property type="entry name" value="Aminotransferase_I/II_large"/>
</dbReference>
<reference evidence="7 8" key="1">
    <citation type="submission" date="2018-08" db="EMBL/GenBank/DDBJ databases">
        <title>Sequencing the genomes of 1000 actinobacteria strains.</title>
        <authorList>
            <person name="Klenk H.-P."/>
        </authorList>
    </citation>
    <scope>NUCLEOTIDE SEQUENCE [LARGE SCALE GENOMIC DNA]</scope>
    <source>
        <strain evidence="7 8">DSM 43927</strain>
    </source>
</reference>
<keyword evidence="8" id="KW-1185">Reference proteome</keyword>
<dbReference type="InterPro" id="IPR036390">
    <property type="entry name" value="WH_DNA-bd_sf"/>
</dbReference>
<dbReference type="Gene3D" id="3.90.1150.10">
    <property type="entry name" value="Aspartate Aminotransferase, domain 1"/>
    <property type="match status" value="1"/>
</dbReference>
<keyword evidence="3" id="KW-0805">Transcription regulation</keyword>
<dbReference type="PANTHER" id="PTHR46577:SF1">
    <property type="entry name" value="HTH-TYPE TRANSCRIPTIONAL REGULATORY PROTEIN GABR"/>
    <property type="match status" value="1"/>
</dbReference>
<feature type="domain" description="HTH gntR-type" evidence="6">
    <location>
        <begin position="22"/>
        <end position="90"/>
    </location>
</feature>
<dbReference type="PRINTS" id="PR00035">
    <property type="entry name" value="HTHGNTR"/>
</dbReference>
<dbReference type="AlphaFoldDB" id="A0A3D9T2L7"/>
<evidence type="ECO:0000256" key="3">
    <source>
        <dbReference type="ARBA" id="ARBA00023015"/>
    </source>
</evidence>
<dbReference type="CDD" id="cd07377">
    <property type="entry name" value="WHTH_GntR"/>
    <property type="match status" value="1"/>
</dbReference>
<evidence type="ECO:0000259" key="6">
    <source>
        <dbReference type="PROSITE" id="PS50949"/>
    </source>
</evidence>
<dbReference type="InterPro" id="IPR015422">
    <property type="entry name" value="PyrdxlP-dep_Trfase_small"/>
</dbReference>
<dbReference type="Proteomes" id="UP000256661">
    <property type="component" value="Unassembled WGS sequence"/>
</dbReference>
<dbReference type="InterPro" id="IPR015421">
    <property type="entry name" value="PyrdxlP-dep_Trfase_major"/>
</dbReference>
<keyword evidence="2" id="KW-0663">Pyridoxal phosphate</keyword>
<comment type="similarity">
    <text evidence="1">In the C-terminal section; belongs to the class-I pyridoxal-phosphate-dependent aminotransferase family.</text>
</comment>
<protein>
    <submittedName>
        <fullName evidence="7">DNA-binding transcriptional MocR family regulator</fullName>
    </submittedName>
</protein>
<dbReference type="PROSITE" id="PS50949">
    <property type="entry name" value="HTH_GNTR"/>
    <property type="match status" value="1"/>
</dbReference>
<dbReference type="RefSeq" id="WP_116026173.1">
    <property type="nucleotide sequence ID" value="NZ_QTTT01000001.1"/>
</dbReference>
<dbReference type="SUPFAM" id="SSF53383">
    <property type="entry name" value="PLP-dependent transferases"/>
    <property type="match status" value="1"/>
</dbReference>
<evidence type="ECO:0000256" key="4">
    <source>
        <dbReference type="ARBA" id="ARBA00023125"/>
    </source>
</evidence>
<dbReference type="GO" id="GO:0030170">
    <property type="term" value="F:pyridoxal phosphate binding"/>
    <property type="evidence" value="ECO:0007669"/>
    <property type="project" value="InterPro"/>
</dbReference>
<dbReference type="Gene3D" id="1.10.10.10">
    <property type="entry name" value="Winged helix-like DNA-binding domain superfamily/Winged helix DNA-binding domain"/>
    <property type="match status" value="1"/>
</dbReference>
<dbReference type="Pfam" id="PF00155">
    <property type="entry name" value="Aminotran_1_2"/>
    <property type="match status" value="1"/>
</dbReference>
<dbReference type="Gene3D" id="3.40.640.10">
    <property type="entry name" value="Type I PLP-dependent aspartate aminotransferase-like (Major domain)"/>
    <property type="match status" value="1"/>
</dbReference>
<dbReference type="GO" id="GO:0003677">
    <property type="term" value="F:DNA binding"/>
    <property type="evidence" value="ECO:0007669"/>
    <property type="project" value="UniProtKB-KW"/>
</dbReference>
<dbReference type="SMART" id="SM00345">
    <property type="entry name" value="HTH_GNTR"/>
    <property type="match status" value="1"/>
</dbReference>
<accession>A0A3D9T2L7</accession>